<sequence length="71" mass="8368">MTRHLNNLDRLFQKLHRRYGPEDALCQQVQAEFEDSKTAALKSAAPQHDWSIPYRCLIKDPNSEFMRHTRG</sequence>
<proteinExistence type="predicted"/>
<reference evidence="1 2" key="1">
    <citation type="submission" date="2017-01" db="EMBL/GenBank/DDBJ databases">
        <title>Novel large sulfur bacteria in the metagenomes of groundwater-fed chemosynthetic microbial mats in the Lake Huron basin.</title>
        <authorList>
            <person name="Sharrar A.M."/>
            <person name="Flood B.E."/>
            <person name="Bailey J.V."/>
            <person name="Jones D.S."/>
            <person name="Biddanda B."/>
            <person name="Ruberg S.A."/>
            <person name="Marcus D.N."/>
            <person name="Dick G.J."/>
        </authorList>
    </citation>
    <scope>NUCLEOTIDE SEQUENCE [LARGE SCALE GENOMIC DNA]</scope>
    <source>
        <strain evidence="1">A7</strain>
    </source>
</reference>
<evidence type="ECO:0000313" key="2">
    <source>
        <dbReference type="Proteomes" id="UP000192505"/>
    </source>
</evidence>
<evidence type="ECO:0000313" key="1">
    <source>
        <dbReference type="EMBL" id="OQW89277.1"/>
    </source>
</evidence>
<dbReference type="AlphaFoldDB" id="A0A1W9KX91"/>
<dbReference type="EMBL" id="MTEI01000002">
    <property type="protein sequence ID" value="OQW89277.1"/>
    <property type="molecule type" value="Genomic_DNA"/>
</dbReference>
<comment type="caution">
    <text evidence="1">The sequence shown here is derived from an EMBL/GenBank/DDBJ whole genome shotgun (WGS) entry which is preliminary data.</text>
</comment>
<accession>A0A1W9KX91</accession>
<protein>
    <submittedName>
        <fullName evidence="1">Uncharacterized protein</fullName>
    </submittedName>
</protein>
<gene>
    <name evidence="1" type="ORF">BWK72_04860</name>
</gene>
<organism evidence="1 2">
    <name type="scientific">Rhodoferax ferrireducens</name>
    <dbReference type="NCBI Taxonomy" id="192843"/>
    <lineage>
        <taxon>Bacteria</taxon>
        <taxon>Pseudomonadati</taxon>
        <taxon>Pseudomonadota</taxon>
        <taxon>Betaproteobacteria</taxon>
        <taxon>Burkholderiales</taxon>
        <taxon>Comamonadaceae</taxon>
        <taxon>Rhodoferax</taxon>
    </lineage>
</organism>
<dbReference type="Proteomes" id="UP000192505">
    <property type="component" value="Unassembled WGS sequence"/>
</dbReference>
<name>A0A1W9KX91_9BURK</name>